<evidence type="ECO:0000313" key="17">
    <source>
        <dbReference type="Proteomes" id="UP000261640"/>
    </source>
</evidence>
<dbReference type="InterPro" id="IPR013548">
    <property type="entry name" value="Plexin_cytoplasmic_RasGAP_dom"/>
</dbReference>
<dbReference type="Gene3D" id="3.10.20.90">
    <property type="entry name" value="Phosphatidylinositol 3-kinase Catalytic Subunit, Chain A, domain 1"/>
    <property type="match status" value="1"/>
</dbReference>
<keyword evidence="10" id="KW-0675">Receptor</keyword>
<dbReference type="Gene3D" id="2.60.40.10">
    <property type="entry name" value="Immunoglobulins"/>
    <property type="match status" value="3"/>
</dbReference>
<keyword evidence="8 14" id="KW-0472">Membrane</keyword>
<accession>A0A7N8YQ16</accession>
<evidence type="ECO:0000256" key="7">
    <source>
        <dbReference type="ARBA" id="ARBA00022989"/>
    </source>
</evidence>
<keyword evidence="4 14" id="KW-0812">Transmembrane</keyword>
<dbReference type="GO" id="GO:0050772">
    <property type="term" value="P:positive regulation of axonogenesis"/>
    <property type="evidence" value="ECO:0007669"/>
    <property type="project" value="TreeGrafter"/>
</dbReference>
<evidence type="ECO:0000256" key="11">
    <source>
        <dbReference type="ARBA" id="ARBA00023180"/>
    </source>
</evidence>
<dbReference type="InterPro" id="IPR002909">
    <property type="entry name" value="IPT_dom"/>
</dbReference>
<dbReference type="InterPro" id="IPR031148">
    <property type="entry name" value="Plexin"/>
</dbReference>
<feature type="transmembrane region" description="Helical" evidence="14">
    <location>
        <begin position="1340"/>
        <end position="1360"/>
    </location>
</feature>
<evidence type="ECO:0000256" key="13">
    <source>
        <dbReference type="SAM" id="MobiDB-lite"/>
    </source>
</evidence>
<feature type="compositionally biased region" description="Low complexity" evidence="13">
    <location>
        <begin position="682"/>
        <end position="696"/>
    </location>
</feature>
<keyword evidence="6" id="KW-0677">Repeat</keyword>
<dbReference type="Ensembl" id="ENSMAMT00000041483.1">
    <property type="protein sequence ID" value="ENSMAMP00000067044.1"/>
    <property type="gene ID" value="ENSMAMG00000007272.2"/>
</dbReference>
<keyword evidence="5" id="KW-0732">Signal</keyword>
<dbReference type="GO" id="GO:0007411">
    <property type="term" value="P:axon guidance"/>
    <property type="evidence" value="ECO:0007669"/>
    <property type="project" value="UniProtKB-ARBA"/>
</dbReference>
<keyword evidence="7 14" id="KW-1133">Transmembrane helix</keyword>
<keyword evidence="9" id="KW-1015">Disulfide bond</keyword>
<dbReference type="GO" id="GO:0030334">
    <property type="term" value="P:regulation of cell migration"/>
    <property type="evidence" value="ECO:0007669"/>
    <property type="project" value="TreeGrafter"/>
</dbReference>
<evidence type="ECO:0000256" key="9">
    <source>
        <dbReference type="ARBA" id="ARBA00023157"/>
    </source>
</evidence>
<dbReference type="InterPro" id="IPR041362">
    <property type="entry name" value="TIG2_plexin"/>
</dbReference>
<evidence type="ECO:0000256" key="3">
    <source>
        <dbReference type="ARBA" id="ARBA00022475"/>
    </source>
</evidence>
<evidence type="ECO:0000313" key="16">
    <source>
        <dbReference type="Ensembl" id="ENSMAMP00000067044.1"/>
    </source>
</evidence>
<dbReference type="InterPro" id="IPR046800">
    <property type="entry name" value="Plexin_RBD"/>
</dbReference>
<dbReference type="Pfam" id="PF17960">
    <property type="entry name" value="TIG_plexin"/>
    <property type="match status" value="1"/>
</dbReference>
<dbReference type="GO" id="GO:0017154">
    <property type="term" value="F:semaphorin receptor activity"/>
    <property type="evidence" value="ECO:0007669"/>
    <property type="project" value="InterPro"/>
</dbReference>
<dbReference type="PANTHER" id="PTHR22625">
    <property type="entry name" value="PLEXIN"/>
    <property type="match status" value="1"/>
</dbReference>
<dbReference type="SMART" id="SM00630">
    <property type="entry name" value="Sema"/>
    <property type="match status" value="1"/>
</dbReference>
<dbReference type="Pfam" id="PF18020">
    <property type="entry name" value="TIG_2"/>
    <property type="match status" value="1"/>
</dbReference>
<dbReference type="InterPro" id="IPR015943">
    <property type="entry name" value="WD40/YVTN_repeat-like_dom_sf"/>
</dbReference>
<dbReference type="InterPro" id="IPR016201">
    <property type="entry name" value="PSI"/>
</dbReference>
<dbReference type="FunFam" id="3.10.20.90:FF:000120">
    <property type="entry name" value="Plexin b1a"/>
    <property type="match status" value="1"/>
</dbReference>
<dbReference type="GO" id="GO:0007162">
    <property type="term" value="P:negative regulation of cell adhesion"/>
    <property type="evidence" value="ECO:0007669"/>
    <property type="project" value="TreeGrafter"/>
</dbReference>
<sequence>MVRYYSLYPLLVSTLNSTLLLLLIPIIFVSVHGRPYPRFSHNDTEFQHLVLHPDPFVGTVYVGARDHLFQLNGLDGLQLEQEETTGPVSDSKDCLPPVTEFNCPQARQTSNHNKLLLVDPKALELITCGSVHQGICQKRSLASIRKVLFSTERPVDTQYVAANDPSVSTVGLVVGPRGGERTLMYVGRGYTASHPPISTRHLSSEPIFSYEETAKLAVAGRLSEYDHHFVTAFTRRTYVYFLFYRRDIKSTSREYRTYAARVCLDDTSYYSYVEVPLVCQSTTSSKTYNLLQAAQVGQGEGREGEDLLGVFSTRISSTNNNPLDASALCVYPLDELDRHINSTRDLCYTQDGQVEGRGEMAYIEYEVKSSCANLPLNTLKAYPCGSDHTPSPMASRMPLVANAVWHTSAARLTAVAVSVREGHSIAFLGDSKGTLHKVYLGQDGMVEVYANTIIHPNSPINSDLVLDQNGSHIYIMTKTTVKKRPVAECGDHLDCQSCLSAKDPYCGWCVLEGRCGQRWECQRGSLQGHWLWSFNQTQQCLSIQHLSLYNISRGEKTEITVSVDGLPSLGEGEAYSCFFEDTETPASVSNNGVTCTTPDASSLPPIGHGDEFVMVTLSLRFINVTVAETEFTFYNCSLVQELSGRRCQGCVSSRWGCNWCIHQHVCTHNHTCSQDPPPTESPTPTTAAAPSTTTTLTTPTTLNAESSAPFTLATTTPFVRNFTQATTIRMDVTDADRILSDVEGITEENGGSTRDLAEDEDTDTLNITYEPSHTTLPSSTSGQVDSDLRFLEPSGETVGSSSGECPCVEKVQDSSLLPVNVERKIILVGQHLNLFQVMSPRESPCVLDIENQTVVVDASVEPDATQPSVFFIASKIIRFSHRMTFPLIAVTLFNCSVGRSDCSRCRTADPKYGCVWCGGAASSRCVYQDSCTDEIKHTCPAPVILFLDPVSGPVEGGTVVTISGSNLGQRAEDIQNSVIVAGVPCSVIHSRYEVSSRIVCETTSSGGEKSGQASVKVRGGGLGLSAQIFSFQDPVLSSIFPQRGPKAGGSVLTIRGRRLSTGHPSEVSVLVGGVPCSNRTGEHGITVRFGGAERHLQGLVYHYTPNPNITMAAPSKSFLSGGRIIRVYGQNLDVVQEPKMRVTLRPDHQGPLRRWRRIVPETDCPKGMLCHYESQCTVNSSSLVLCPTPAVGPEARRARVKVHFLLDSLHFKFSNVGNEAFSYEPNPKLYALNQNDPNKPYHHKPGSIISVEGENLDLAIYKHEVEARIGDGVCSVKTLTHNHLYCEPPAQQPPVTASRKQDGLDSLPEFTVRMGNLNFSLGRVQYDTQAQSTFPLEAQVGVGVGASIVALIVLIIVLVYRRKSKQAMRDYKKVQIQLENLETSVRDRCKKEFTDLMTEMMDMSSDLVGSGIPFLEYRAYAERIFFPGHQESPLRRDLDVPESRRQTVEQGLVQLSNLLNSKLFLTKFIHTLEVQRTFSPRDRAYVASLLTVALHGKLEYFTDILKTLLNDLVEQYVAKNPKLMLRRTESVVEKLLTNWMSICLFTFLRESAGESFYMLFRAIKHQVDKGPVDAVTGKAKYTLNDNRLLREDVEYPTAASGGTTAQTVPAKVLDCDTITQVKEKLLEQTWKGTSFSQRPHIDSLHLEWRAGVAGHLILSDEDLTSVVQGSWKRLNTLQHYKVPDGATVALVPRNSKHHLHDSHDYMPGEKTPMLDDGEEGGVRLWHLVKASEESELPKHRRGSLRERGGERAKAIPEIYLTRLLSMKGTLQKFVDDLFTAILSTSRPVPLAVKYFFDLLDEQALQHNITDPETIHIWKTNSLPLRFWINILKNPQFIFDVQTSDHVDAVLSVIAQTFMDSCTIADHKLGRTISASDQEMNSALAELSRVCYMHFNDFHLTHSPSCQIITALEEDSTAQKMQLGYRLQQIAAAVENKVTDL</sequence>
<dbReference type="GO" id="GO:0008360">
    <property type="term" value="P:regulation of cell shape"/>
    <property type="evidence" value="ECO:0007669"/>
    <property type="project" value="TreeGrafter"/>
</dbReference>
<proteinExistence type="inferred from homology"/>
<dbReference type="SUPFAM" id="SSF48350">
    <property type="entry name" value="GTPase activation domain, GAP"/>
    <property type="match status" value="1"/>
</dbReference>
<evidence type="ECO:0000259" key="15">
    <source>
        <dbReference type="PROSITE" id="PS51004"/>
    </source>
</evidence>
<reference evidence="16" key="1">
    <citation type="submission" date="2025-08" db="UniProtKB">
        <authorList>
            <consortium name="Ensembl"/>
        </authorList>
    </citation>
    <scope>IDENTIFICATION</scope>
</reference>
<evidence type="ECO:0000256" key="6">
    <source>
        <dbReference type="ARBA" id="ARBA00022737"/>
    </source>
</evidence>
<dbReference type="GeneTree" id="ENSGT01150000286928"/>
<evidence type="ECO:0000256" key="14">
    <source>
        <dbReference type="SAM" id="Phobius"/>
    </source>
</evidence>
<dbReference type="PROSITE" id="PS51004">
    <property type="entry name" value="SEMA"/>
    <property type="match status" value="1"/>
</dbReference>
<keyword evidence="17" id="KW-1185">Reference proteome</keyword>
<dbReference type="Pfam" id="PF01833">
    <property type="entry name" value="TIG"/>
    <property type="match status" value="2"/>
</dbReference>
<dbReference type="Pfam" id="PF24317">
    <property type="entry name" value="PSI_Plexin-B"/>
    <property type="match status" value="1"/>
</dbReference>
<feature type="domain" description="Sema" evidence="15">
    <location>
        <begin position="23"/>
        <end position="486"/>
    </location>
</feature>
<dbReference type="PANTHER" id="PTHR22625:SF59">
    <property type="entry name" value="PLEXIN-B1 ISOFORM X1"/>
    <property type="match status" value="1"/>
</dbReference>
<evidence type="ECO:0000256" key="12">
    <source>
        <dbReference type="PROSITE-ProRule" id="PRU00352"/>
    </source>
</evidence>
<evidence type="ECO:0000256" key="5">
    <source>
        <dbReference type="ARBA" id="ARBA00022729"/>
    </source>
</evidence>
<dbReference type="InterPro" id="IPR013783">
    <property type="entry name" value="Ig-like_fold"/>
</dbReference>
<dbReference type="InterPro" id="IPR001627">
    <property type="entry name" value="Semap_dom"/>
</dbReference>
<evidence type="ECO:0000256" key="4">
    <source>
        <dbReference type="ARBA" id="ARBA00022692"/>
    </source>
</evidence>
<dbReference type="Pfam" id="PF20170">
    <property type="entry name" value="Plexin_RBD"/>
    <property type="match status" value="1"/>
</dbReference>
<dbReference type="Pfam" id="PF24479">
    <property type="entry name" value="PSI_PlexinA-B"/>
    <property type="match status" value="1"/>
</dbReference>
<dbReference type="GO" id="GO:0002116">
    <property type="term" value="C:semaphorin receptor complex"/>
    <property type="evidence" value="ECO:0007669"/>
    <property type="project" value="TreeGrafter"/>
</dbReference>
<dbReference type="CDD" id="cd12793">
    <property type="entry name" value="RasGAP_plexin_B1"/>
    <property type="match status" value="1"/>
</dbReference>
<comment type="subcellular location">
    <subcellularLocation>
        <location evidence="1">Cell membrane</location>
        <topology evidence="1">Single-pass type I membrane protein</topology>
    </subcellularLocation>
</comment>
<dbReference type="Gene3D" id="2.130.10.10">
    <property type="entry name" value="YVTN repeat-like/Quinoprotein amine dehydrogenase"/>
    <property type="match status" value="1"/>
</dbReference>
<dbReference type="GO" id="GO:0005886">
    <property type="term" value="C:plasma membrane"/>
    <property type="evidence" value="ECO:0007669"/>
    <property type="project" value="UniProtKB-SubCell"/>
</dbReference>
<dbReference type="FunFam" id="2.130.10.10:FF:000126">
    <property type="entry name" value="Plexin B1"/>
    <property type="match status" value="1"/>
</dbReference>
<keyword evidence="11" id="KW-0325">Glycoprotein</keyword>
<dbReference type="FunFam" id="2.60.40.10:FF:003341">
    <property type="entry name" value="Plexin b1a"/>
    <property type="match status" value="1"/>
</dbReference>
<comment type="caution">
    <text evidence="12">Lacks conserved residue(s) required for the propagation of feature annotation.</text>
</comment>
<evidence type="ECO:0000256" key="8">
    <source>
        <dbReference type="ARBA" id="ARBA00023136"/>
    </source>
</evidence>
<dbReference type="SMART" id="SM00423">
    <property type="entry name" value="PSI"/>
    <property type="match status" value="3"/>
</dbReference>
<dbReference type="Pfam" id="PF01403">
    <property type="entry name" value="Sema"/>
    <property type="match status" value="1"/>
</dbReference>
<dbReference type="Proteomes" id="UP000261640">
    <property type="component" value="Unplaced"/>
</dbReference>
<dbReference type="SUPFAM" id="SSF101912">
    <property type="entry name" value="Sema domain"/>
    <property type="match status" value="1"/>
</dbReference>
<evidence type="ECO:0000256" key="10">
    <source>
        <dbReference type="ARBA" id="ARBA00023170"/>
    </source>
</evidence>
<dbReference type="InterPro" id="IPR036352">
    <property type="entry name" value="Semap_dom_sf"/>
</dbReference>
<dbReference type="InterPro" id="IPR002165">
    <property type="entry name" value="Plexin_repeat"/>
</dbReference>
<evidence type="ECO:0000256" key="1">
    <source>
        <dbReference type="ARBA" id="ARBA00004251"/>
    </source>
</evidence>
<feature type="region of interest" description="Disordered" evidence="13">
    <location>
        <begin position="671"/>
        <end position="696"/>
    </location>
</feature>
<dbReference type="FunFam" id="2.60.40.10:FF:000203">
    <property type="entry name" value="Plexin B2"/>
    <property type="match status" value="1"/>
</dbReference>
<dbReference type="Gene3D" id="1.10.506.10">
    <property type="entry name" value="GTPase Activation - p120gap, domain 1"/>
    <property type="match status" value="2"/>
</dbReference>
<organism evidence="16 17">
    <name type="scientific">Mastacembelus armatus</name>
    <name type="common">zig-zag eel</name>
    <dbReference type="NCBI Taxonomy" id="205130"/>
    <lineage>
        <taxon>Eukaryota</taxon>
        <taxon>Metazoa</taxon>
        <taxon>Chordata</taxon>
        <taxon>Craniata</taxon>
        <taxon>Vertebrata</taxon>
        <taxon>Euteleostomi</taxon>
        <taxon>Actinopterygii</taxon>
        <taxon>Neopterygii</taxon>
        <taxon>Teleostei</taxon>
        <taxon>Neoteleostei</taxon>
        <taxon>Acanthomorphata</taxon>
        <taxon>Anabantaria</taxon>
        <taxon>Synbranchiformes</taxon>
        <taxon>Mastacembelidae</taxon>
        <taxon>Mastacembelus</taxon>
    </lineage>
</organism>
<dbReference type="FunFam" id="1.10.506.10:FF:000010">
    <property type="entry name" value="Plexin B1"/>
    <property type="match status" value="1"/>
</dbReference>
<dbReference type="InterPro" id="IPR008936">
    <property type="entry name" value="Rho_GTPase_activation_prot"/>
</dbReference>
<dbReference type="SMART" id="SM00429">
    <property type="entry name" value="IPT"/>
    <property type="match status" value="3"/>
</dbReference>
<dbReference type="Pfam" id="PF08337">
    <property type="entry name" value="Plexin_cytopl"/>
    <property type="match status" value="1"/>
</dbReference>
<dbReference type="InterPro" id="IPR014756">
    <property type="entry name" value="Ig_E-set"/>
</dbReference>
<keyword evidence="3" id="KW-1003">Cell membrane</keyword>
<dbReference type="SUPFAM" id="SSF81296">
    <property type="entry name" value="E set domains"/>
    <property type="match status" value="3"/>
</dbReference>
<name>A0A7N8YQ16_9TELE</name>
<protein>
    <submittedName>
        <fullName evidence="16">Plexin b1a</fullName>
    </submittedName>
</protein>
<reference evidence="16" key="2">
    <citation type="submission" date="2025-09" db="UniProtKB">
        <authorList>
            <consortium name="Ensembl"/>
        </authorList>
    </citation>
    <scope>IDENTIFICATION</scope>
</reference>
<comment type="similarity">
    <text evidence="2">Belongs to the plexin family.</text>
</comment>
<dbReference type="Pfam" id="PF01437">
    <property type="entry name" value="PSI"/>
    <property type="match status" value="1"/>
</dbReference>
<dbReference type="InterPro" id="IPR057533">
    <property type="entry name" value="PSI_Plexin-B"/>
</dbReference>
<dbReference type="SUPFAM" id="SSF103575">
    <property type="entry name" value="Plexin repeat"/>
    <property type="match status" value="1"/>
</dbReference>
<dbReference type="InterPro" id="IPR041019">
    <property type="entry name" value="TIG1_plexin"/>
</dbReference>
<evidence type="ECO:0000256" key="2">
    <source>
        <dbReference type="ARBA" id="ARBA00010297"/>
    </source>
</evidence>